<keyword evidence="5" id="KW-0963">Cytoplasm</keyword>
<dbReference type="GO" id="GO:0015031">
    <property type="term" value="P:protein transport"/>
    <property type="evidence" value="ECO:0007669"/>
    <property type="project" value="UniProtKB-UniRule"/>
</dbReference>
<evidence type="ECO:0000256" key="5">
    <source>
        <dbReference type="HAMAP-Rule" id="MF_00821"/>
    </source>
</evidence>
<comment type="subunit">
    <text evidence="5">Homotetramer, a dimer of dimers. One homotetramer interacts with 1 SecA dimer.</text>
</comment>
<accession>A0A4R2LDY9</accession>
<dbReference type="Gene3D" id="3.10.420.10">
    <property type="entry name" value="SecB-like"/>
    <property type="match status" value="1"/>
</dbReference>
<dbReference type="Proteomes" id="UP000295765">
    <property type="component" value="Unassembled WGS sequence"/>
</dbReference>
<dbReference type="NCBIfam" id="TIGR00809">
    <property type="entry name" value="secB"/>
    <property type="match status" value="1"/>
</dbReference>
<dbReference type="RefSeq" id="WP_132539307.1">
    <property type="nucleotide sequence ID" value="NZ_SLWY01000004.1"/>
</dbReference>
<evidence type="ECO:0000256" key="2">
    <source>
        <dbReference type="ARBA" id="ARBA00022448"/>
    </source>
</evidence>
<dbReference type="GO" id="GO:0051082">
    <property type="term" value="F:unfolded protein binding"/>
    <property type="evidence" value="ECO:0007669"/>
    <property type="project" value="InterPro"/>
</dbReference>
<dbReference type="PANTHER" id="PTHR36918">
    <property type="match status" value="1"/>
</dbReference>
<dbReference type="GO" id="GO:0005737">
    <property type="term" value="C:cytoplasm"/>
    <property type="evidence" value="ECO:0007669"/>
    <property type="project" value="UniProtKB-SubCell"/>
</dbReference>
<evidence type="ECO:0000256" key="3">
    <source>
        <dbReference type="ARBA" id="ARBA00022927"/>
    </source>
</evidence>
<dbReference type="PRINTS" id="PR01594">
    <property type="entry name" value="SECBCHAPRONE"/>
</dbReference>
<comment type="function">
    <text evidence="5">One of the proteins required for the normal export of preproteins out of the cell cytoplasm. It is a molecular chaperone that binds to a subset of precursor proteins, maintaining them in a translocation-competent state. It also specifically binds to its receptor SecA.</text>
</comment>
<proteinExistence type="inferred from homology"/>
<dbReference type="SUPFAM" id="SSF54611">
    <property type="entry name" value="SecB-like"/>
    <property type="match status" value="1"/>
</dbReference>
<keyword evidence="3 5" id="KW-0653">Protein transport</keyword>
<dbReference type="OrthoDB" id="9795145at2"/>
<evidence type="ECO:0000313" key="7">
    <source>
        <dbReference type="Proteomes" id="UP000295765"/>
    </source>
</evidence>
<dbReference type="NCBIfam" id="NF004393">
    <property type="entry name" value="PRK05751.1-4"/>
    <property type="match status" value="1"/>
</dbReference>
<comment type="similarity">
    <text evidence="1 5">Belongs to the SecB family.</text>
</comment>
<dbReference type="Pfam" id="PF02556">
    <property type="entry name" value="SecB"/>
    <property type="match status" value="1"/>
</dbReference>
<comment type="subcellular location">
    <subcellularLocation>
        <location evidence="5">Cytoplasm</location>
    </subcellularLocation>
</comment>
<organism evidence="6 7">
    <name type="scientific">Plasticicumulans lactativorans</name>
    <dbReference type="NCBI Taxonomy" id="1133106"/>
    <lineage>
        <taxon>Bacteria</taxon>
        <taxon>Pseudomonadati</taxon>
        <taxon>Pseudomonadota</taxon>
        <taxon>Gammaproteobacteria</taxon>
        <taxon>Candidatus Competibacteraceae</taxon>
        <taxon>Plasticicumulans</taxon>
    </lineage>
</organism>
<dbReference type="GO" id="GO:0051262">
    <property type="term" value="P:protein tetramerization"/>
    <property type="evidence" value="ECO:0007669"/>
    <property type="project" value="InterPro"/>
</dbReference>
<evidence type="ECO:0000256" key="1">
    <source>
        <dbReference type="ARBA" id="ARBA00009990"/>
    </source>
</evidence>
<dbReference type="PANTHER" id="PTHR36918:SF1">
    <property type="entry name" value="PROTEIN-EXPORT PROTEIN SECB"/>
    <property type="match status" value="1"/>
</dbReference>
<sequence>MSDENTQQEAVQQQFEIQKIYVKDASLEIPNAPVVFTEQWQGESNLQLGNASNQLTDELFEVVLTVTLTTSNAGKTAYLVEVKQAGIFTLKGFSREHMGAMLGAYCPNALFPYARETISTLVQKGGFPPVWLQPVNFDALYLQHLQAQQQQAGAASA</sequence>
<keyword evidence="5" id="KW-0143">Chaperone</keyword>
<dbReference type="InterPro" id="IPR035958">
    <property type="entry name" value="SecB-like_sf"/>
</dbReference>
<dbReference type="EMBL" id="SLWY01000004">
    <property type="protein sequence ID" value="TCO82759.1"/>
    <property type="molecule type" value="Genomic_DNA"/>
</dbReference>
<dbReference type="GO" id="GO:0006457">
    <property type="term" value="P:protein folding"/>
    <property type="evidence" value="ECO:0007669"/>
    <property type="project" value="UniProtKB-UniRule"/>
</dbReference>
<keyword evidence="2 5" id="KW-0813">Transport</keyword>
<dbReference type="HAMAP" id="MF_00821">
    <property type="entry name" value="SecB"/>
    <property type="match status" value="1"/>
</dbReference>
<evidence type="ECO:0000256" key="4">
    <source>
        <dbReference type="ARBA" id="ARBA00023010"/>
    </source>
</evidence>
<dbReference type="AlphaFoldDB" id="A0A4R2LDY9"/>
<reference evidence="6 7" key="1">
    <citation type="submission" date="2019-03" db="EMBL/GenBank/DDBJ databases">
        <title>Genomic Encyclopedia of Type Strains, Phase IV (KMG-IV): sequencing the most valuable type-strain genomes for metagenomic binning, comparative biology and taxonomic classification.</title>
        <authorList>
            <person name="Goeker M."/>
        </authorList>
    </citation>
    <scope>NUCLEOTIDE SEQUENCE [LARGE SCALE GENOMIC DNA]</scope>
    <source>
        <strain evidence="6 7">DSM 25287</strain>
    </source>
</reference>
<protein>
    <recommendedName>
        <fullName evidence="5">Protein-export protein SecB</fullName>
    </recommendedName>
</protein>
<keyword evidence="7" id="KW-1185">Reference proteome</keyword>
<dbReference type="InterPro" id="IPR003708">
    <property type="entry name" value="SecB"/>
</dbReference>
<comment type="caution">
    <text evidence="6">The sequence shown here is derived from an EMBL/GenBank/DDBJ whole genome shotgun (WGS) entry which is preliminary data.</text>
</comment>
<keyword evidence="4 5" id="KW-0811">Translocation</keyword>
<gene>
    <name evidence="5" type="primary">secB</name>
    <name evidence="6" type="ORF">EV699_104151</name>
</gene>
<name>A0A4R2LDY9_9GAMM</name>
<evidence type="ECO:0000313" key="6">
    <source>
        <dbReference type="EMBL" id="TCO82759.1"/>
    </source>
</evidence>